<name>A0ABT4IP93_9EURY</name>
<dbReference type="PROSITE" id="PS51257">
    <property type="entry name" value="PROKAR_LIPOPROTEIN"/>
    <property type="match status" value="1"/>
</dbReference>
<evidence type="ECO:0008006" key="3">
    <source>
        <dbReference type="Google" id="ProtNLM"/>
    </source>
</evidence>
<sequence>MKHLLPLILLLAAVLLTAGCIASEHPANQTPAPAATGTTPAPAVIPENDIIGLDVLTVYRGADAMQELATSGFSTTPIKEGNTAYLIEVTITCDTLGKHSRREGYLGSVTVSDHDLLLSVKTGTTQTTYPATHLLPVPEKYHKKMLYDDIVLREGESVTGWVLYTNIPEGDAALTMPGFEAENVRI</sequence>
<reference evidence="1" key="1">
    <citation type="submission" date="2022-12" db="EMBL/GenBank/DDBJ databases">
        <title>Isolation and characterisation of novel Methanocorpusculum spp. from native Australian herbivores indicates the genus is ancestrally host-associated.</title>
        <authorList>
            <person name="Volmer J.G."/>
            <person name="Soo R.M."/>
            <person name="Evans P.N."/>
            <person name="Hoedt E.C."/>
            <person name="Astorga Alsina A.L."/>
            <person name="Woodcroft B.J."/>
            <person name="Tyson G.W."/>
            <person name="Hugenholtz P."/>
            <person name="Morrison M."/>
        </authorList>
    </citation>
    <scope>NUCLEOTIDE SEQUENCE</scope>
    <source>
        <strain evidence="1">CW153</strain>
    </source>
</reference>
<dbReference type="Proteomes" id="UP001141336">
    <property type="component" value="Unassembled WGS sequence"/>
</dbReference>
<dbReference type="RefSeq" id="WP_268923409.1">
    <property type="nucleotide sequence ID" value="NZ_JAPTGC010000010.1"/>
</dbReference>
<evidence type="ECO:0000313" key="1">
    <source>
        <dbReference type="EMBL" id="MCZ0863149.1"/>
    </source>
</evidence>
<comment type="caution">
    <text evidence="1">The sequence shown here is derived from an EMBL/GenBank/DDBJ whole genome shotgun (WGS) entry which is preliminary data.</text>
</comment>
<proteinExistence type="predicted"/>
<organism evidence="1 2">
    <name type="scientific">Methanocorpusculum vombati</name>
    <dbReference type="NCBI Taxonomy" id="3002864"/>
    <lineage>
        <taxon>Archaea</taxon>
        <taxon>Methanobacteriati</taxon>
        <taxon>Methanobacteriota</taxon>
        <taxon>Stenosarchaea group</taxon>
        <taxon>Methanomicrobia</taxon>
        <taxon>Methanomicrobiales</taxon>
        <taxon>Methanocorpusculaceae</taxon>
        <taxon>Methanocorpusculum</taxon>
    </lineage>
</organism>
<evidence type="ECO:0000313" key="2">
    <source>
        <dbReference type="Proteomes" id="UP001141336"/>
    </source>
</evidence>
<dbReference type="EMBL" id="JAPTGC010000010">
    <property type="protein sequence ID" value="MCZ0863149.1"/>
    <property type="molecule type" value="Genomic_DNA"/>
</dbReference>
<gene>
    <name evidence="1" type="ORF">O0S09_07800</name>
</gene>
<accession>A0ABT4IP93</accession>
<keyword evidence="2" id="KW-1185">Reference proteome</keyword>
<protein>
    <recommendedName>
        <fullName evidence="3">DUF4352 domain-containing protein</fullName>
    </recommendedName>
</protein>